<evidence type="ECO:0000256" key="1">
    <source>
        <dbReference type="ARBA" id="ARBA00004141"/>
    </source>
</evidence>
<reference evidence="7" key="1">
    <citation type="submission" date="2023-07" db="EMBL/GenBank/DDBJ databases">
        <authorList>
            <consortium name="AG Swart"/>
            <person name="Singh M."/>
            <person name="Singh A."/>
            <person name="Seah K."/>
            <person name="Emmerich C."/>
        </authorList>
    </citation>
    <scope>NUCLEOTIDE SEQUENCE</scope>
    <source>
        <strain evidence="7">DP1</strain>
    </source>
</reference>
<dbReference type="GO" id="GO:1990961">
    <property type="term" value="P:xenobiotic detoxification by transmembrane export across the plasma membrane"/>
    <property type="evidence" value="ECO:0007669"/>
    <property type="project" value="InterPro"/>
</dbReference>
<dbReference type="NCBIfam" id="TIGR00797">
    <property type="entry name" value="matE"/>
    <property type="match status" value="1"/>
</dbReference>
<feature type="transmembrane region" description="Helical" evidence="6">
    <location>
        <begin position="128"/>
        <end position="151"/>
    </location>
</feature>
<comment type="similarity">
    <text evidence="2">Belongs to the multi antimicrobial extrusion (MATE) (TC 2.A.66.1) family.</text>
</comment>
<evidence type="ECO:0000256" key="5">
    <source>
        <dbReference type="ARBA" id="ARBA00023136"/>
    </source>
</evidence>
<feature type="transmembrane region" description="Helical" evidence="6">
    <location>
        <begin position="221"/>
        <end position="243"/>
    </location>
</feature>
<sequence>MIADHSEIEMSLHSSLNVISKHYKDDQDDASEDKVEIWDGVWKLIALTFFSAGGLLLRKSTDTMNYFVIGRFGDPALVSGAALGNITTSMTSLSLGVGFTGAIETLSSQAFGNKKNCLAGLYFTRAQVFFTFALIPICIFLWNCESFYIYVGQDPEVAQHAAVYIRAFLPATWMFCQCECLRKFLAAQGDFTFMARIQVLTAVLHPFWLFCAYYFDLSIRGVAFSSMITHSLNFLIPYIWIWIDNSKVKPGSWNMVDKESFKGMYEFLSLAIPSYLNIALEIWSFQTMHIMCGYLGVAQLGASAITGNLFSVSFMIPLGISFVSSSLIGNSLGASKPKSAMTYTRIALSLTFIFSTINVTLLFLLRKQLAHLFTTDEGISSYIITSMPVFISYLIGDYLQCTMGGIIKAMGLQRYCTPICLIGYWILSVPIGYYLAFCKNLDMKGVWAGMPVAMLFICVCFSLIIFSRDYEKLSDQIVLKLEKQKSQNHDKNLDKSEVNP</sequence>
<dbReference type="GO" id="GO:0016020">
    <property type="term" value="C:membrane"/>
    <property type="evidence" value="ECO:0007669"/>
    <property type="project" value="UniProtKB-SubCell"/>
</dbReference>
<evidence type="ECO:0000256" key="4">
    <source>
        <dbReference type="ARBA" id="ARBA00022989"/>
    </source>
</evidence>
<gene>
    <name evidence="7" type="ORF">ECRASSUSDP1_LOCUS8257</name>
</gene>
<evidence type="ECO:0000313" key="7">
    <source>
        <dbReference type="EMBL" id="CAI2366981.1"/>
    </source>
</evidence>
<dbReference type="PANTHER" id="PTHR11206">
    <property type="entry name" value="MULTIDRUG RESISTANCE PROTEIN"/>
    <property type="match status" value="1"/>
</dbReference>
<keyword evidence="3 6" id="KW-0812">Transmembrane</keyword>
<evidence type="ECO:0000256" key="3">
    <source>
        <dbReference type="ARBA" id="ARBA00022692"/>
    </source>
</evidence>
<evidence type="ECO:0000256" key="2">
    <source>
        <dbReference type="ARBA" id="ARBA00010199"/>
    </source>
</evidence>
<name>A0AAD1UD38_EUPCR</name>
<evidence type="ECO:0008006" key="9">
    <source>
        <dbReference type="Google" id="ProtNLM"/>
    </source>
</evidence>
<keyword evidence="8" id="KW-1185">Reference proteome</keyword>
<protein>
    <recommendedName>
        <fullName evidence="9">MATE efflux family protein</fullName>
    </recommendedName>
</protein>
<evidence type="ECO:0000256" key="6">
    <source>
        <dbReference type="SAM" id="Phobius"/>
    </source>
</evidence>
<dbReference type="GO" id="GO:0042910">
    <property type="term" value="F:xenobiotic transmembrane transporter activity"/>
    <property type="evidence" value="ECO:0007669"/>
    <property type="project" value="InterPro"/>
</dbReference>
<feature type="transmembrane region" description="Helical" evidence="6">
    <location>
        <begin position="378"/>
        <end position="395"/>
    </location>
</feature>
<feature type="transmembrane region" description="Helical" evidence="6">
    <location>
        <begin position="346"/>
        <end position="366"/>
    </location>
</feature>
<feature type="transmembrane region" description="Helical" evidence="6">
    <location>
        <begin position="197"/>
        <end position="215"/>
    </location>
</feature>
<dbReference type="Proteomes" id="UP001295684">
    <property type="component" value="Unassembled WGS sequence"/>
</dbReference>
<feature type="transmembrane region" description="Helical" evidence="6">
    <location>
        <begin position="40"/>
        <end position="57"/>
    </location>
</feature>
<accession>A0AAD1UD38</accession>
<feature type="transmembrane region" description="Helical" evidence="6">
    <location>
        <begin position="305"/>
        <end position="325"/>
    </location>
</feature>
<dbReference type="CDD" id="cd13132">
    <property type="entry name" value="MATE_eukaryotic"/>
    <property type="match status" value="1"/>
</dbReference>
<organism evidence="7 8">
    <name type="scientific">Euplotes crassus</name>
    <dbReference type="NCBI Taxonomy" id="5936"/>
    <lineage>
        <taxon>Eukaryota</taxon>
        <taxon>Sar</taxon>
        <taxon>Alveolata</taxon>
        <taxon>Ciliophora</taxon>
        <taxon>Intramacronucleata</taxon>
        <taxon>Spirotrichea</taxon>
        <taxon>Hypotrichia</taxon>
        <taxon>Euplotida</taxon>
        <taxon>Euplotidae</taxon>
        <taxon>Moneuplotes</taxon>
    </lineage>
</organism>
<dbReference type="Pfam" id="PF01554">
    <property type="entry name" value="MatE"/>
    <property type="match status" value="2"/>
</dbReference>
<keyword evidence="5 6" id="KW-0472">Membrane</keyword>
<dbReference type="GO" id="GO:0015297">
    <property type="term" value="F:antiporter activity"/>
    <property type="evidence" value="ECO:0007669"/>
    <property type="project" value="InterPro"/>
</dbReference>
<dbReference type="InterPro" id="IPR045069">
    <property type="entry name" value="MATE_euk"/>
</dbReference>
<proteinExistence type="inferred from homology"/>
<feature type="transmembrane region" description="Helical" evidence="6">
    <location>
        <begin position="264"/>
        <end position="285"/>
    </location>
</feature>
<evidence type="ECO:0000313" key="8">
    <source>
        <dbReference type="Proteomes" id="UP001295684"/>
    </source>
</evidence>
<comment type="subcellular location">
    <subcellularLocation>
        <location evidence="1">Membrane</location>
        <topology evidence="1">Multi-pass membrane protein</topology>
    </subcellularLocation>
</comment>
<keyword evidence="4 6" id="KW-1133">Transmembrane helix</keyword>
<feature type="transmembrane region" description="Helical" evidence="6">
    <location>
        <begin position="447"/>
        <end position="466"/>
    </location>
</feature>
<comment type="caution">
    <text evidence="7">The sequence shown here is derived from an EMBL/GenBank/DDBJ whole genome shotgun (WGS) entry which is preliminary data.</text>
</comment>
<feature type="transmembrane region" description="Helical" evidence="6">
    <location>
        <begin position="415"/>
        <end position="435"/>
    </location>
</feature>
<dbReference type="AlphaFoldDB" id="A0AAD1UD38"/>
<dbReference type="InterPro" id="IPR002528">
    <property type="entry name" value="MATE_fam"/>
</dbReference>
<dbReference type="EMBL" id="CAMPGE010008070">
    <property type="protein sequence ID" value="CAI2366981.1"/>
    <property type="molecule type" value="Genomic_DNA"/>
</dbReference>